<proteinExistence type="predicted"/>
<dbReference type="CDD" id="cd17788">
    <property type="entry name" value="CBS_pair_bac"/>
    <property type="match status" value="1"/>
</dbReference>
<dbReference type="InterPro" id="IPR000644">
    <property type="entry name" value="CBS_dom"/>
</dbReference>
<accession>A0A849HRD1</accession>
<feature type="domain" description="CBS" evidence="2">
    <location>
        <begin position="93"/>
        <end position="150"/>
    </location>
</feature>
<evidence type="ECO:0000259" key="2">
    <source>
        <dbReference type="PROSITE" id="PS51371"/>
    </source>
</evidence>
<name>A0A849HRD1_9MICO</name>
<dbReference type="EMBL" id="JABEPQ010000003">
    <property type="protein sequence ID" value="NNM47157.1"/>
    <property type="molecule type" value="Genomic_DNA"/>
</dbReference>
<dbReference type="InterPro" id="IPR046342">
    <property type="entry name" value="CBS_dom_sf"/>
</dbReference>
<reference evidence="3 4" key="1">
    <citation type="submission" date="2020-04" db="EMBL/GenBank/DDBJ databases">
        <title>Knoellia sp. isolate from air conditioner.</title>
        <authorList>
            <person name="Chea S."/>
            <person name="Kim D.-U."/>
        </authorList>
    </citation>
    <scope>NUCLEOTIDE SEQUENCE [LARGE SCALE GENOMIC DNA]</scope>
    <source>
        <strain evidence="3 4">DB2414S</strain>
    </source>
</reference>
<dbReference type="Gene3D" id="3.10.580.10">
    <property type="entry name" value="CBS-domain"/>
    <property type="match status" value="1"/>
</dbReference>
<evidence type="ECO:0000313" key="3">
    <source>
        <dbReference type="EMBL" id="NNM47157.1"/>
    </source>
</evidence>
<dbReference type="SMART" id="SM00116">
    <property type="entry name" value="CBS"/>
    <property type="match status" value="2"/>
</dbReference>
<dbReference type="SUPFAM" id="SSF54631">
    <property type="entry name" value="CBS-domain pair"/>
    <property type="match status" value="1"/>
</dbReference>
<dbReference type="RefSeq" id="WP_171244287.1">
    <property type="nucleotide sequence ID" value="NZ_JABEPQ010000003.1"/>
</dbReference>
<keyword evidence="4" id="KW-1185">Reference proteome</keyword>
<dbReference type="AlphaFoldDB" id="A0A849HRD1"/>
<protein>
    <submittedName>
        <fullName evidence="3">CBS domain-containing protein</fullName>
    </submittedName>
</protein>
<dbReference type="Proteomes" id="UP000588586">
    <property type="component" value="Unassembled WGS sequence"/>
</dbReference>
<evidence type="ECO:0000313" key="4">
    <source>
        <dbReference type="Proteomes" id="UP000588586"/>
    </source>
</evidence>
<organism evidence="3 4">
    <name type="scientific">Knoellia koreensis</name>
    <dbReference type="NCBI Taxonomy" id="2730921"/>
    <lineage>
        <taxon>Bacteria</taxon>
        <taxon>Bacillati</taxon>
        <taxon>Actinomycetota</taxon>
        <taxon>Actinomycetes</taxon>
        <taxon>Micrococcales</taxon>
        <taxon>Intrasporangiaceae</taxon>
        <taxon>Knoellia</taxon>
    </lineage>
</organism>
<keyword evidence="1" id="KW-0129">CBS domain</keyword>
<dbReference type="PROSITE" id="PS51371">
    <property type="entry name" value="CBS"/>
    <property type="match status" value="1"/>
</dbReference>
<comment type="caution">
    <text evidence="3">The sequence shown here is derived from an EMBL/GenBank/DDBJ whole genome shotgun (WGS) entry which is preliminary data.</text>
</comment>
<dbReference type="Pfam" id="PF00571">
    <property type="entry name" value="CBS"/>
    <property type="match status" value="1"/>
</dbReference>
<evidence type="ECO:0000256" key="1">
    <source>
        <dbReference type="PROSITE-ProRule" id="PRU00703"/>
    </source>
</evidence>
<sequence length="150" mass="16705">MRARELAEEFPHVRASDSALVAARAMAEAGRPGIVVLDDDGRPRTVLPGSQVLRFVIPRYVQEDPALCRVYDEKTADELFGRLRDQQVKDLLPDRKDHDEIPVVDPDATSIEVAAVMARMRSPIAVVADKERVIGVITVSRLLRLLLPDE</sequence>
<gene>
    <name evidence="3" type="ORF">HJG52_14235</name>
</gene>